<dbReference type="InterPro" id="IPR014001">
    <property type="entry name" value="Helicase_ATP-bd"/>
</dbReference>
<dbReference type="Gene3D" id="3.40.50.11180">
    <property type="match status" value="1"/>
</dbReference>
<dbReference type="Pfam" id="PF00270">
    <property type="entry name" value="DEAD"/>
    <property type="match status" value="1"/>
</dbReference>
<dbReference type="HAMAP" id="MF_00969">
    <property type="entry name" value="TRCF"/>
    <property type="match status" value="1"/>
</dbReference>
<comment type="similarity">
    <text evidence="10 13">In the N-terminal section; belongs to the UvrB family.</text>
</comment>
<dbReference type="SMART" id="SM01058">
    <property type="entry name" value="CarD_TRCF"/>
    <property type="match status" value="1"/>
</dbReference>
<evidence type="ECO:0000259" key="14">
    <source>
        <dbReference type="PROSITE" id="PS51192"/>
    </source>
</evidence>
<dbReference type="Pfam" id="PF03461">
    <property type="entry name" value="TRCF"/>
    <property type="match status" value="1"/>
</dbReference>
<dbReference type="InterPro" id="IPR005118">
    <property type="entry name" value="TRCF_C"/>
</dbReference>
<organism evidence="16">
    <name type="scientific">Desulfofervidus auxilii</name>
    <dbReference type="NCBI Taxonomy" id="1621989"/>
    <lineage>
        <taxon>Bacteria</taxon>
        <taxon>Pseudomonadati</taxon>
        <taxon>Thermodesulfobacteriota</taxon>
        <taxon>Candidatus Desulfofervidia</taxon>
        <taxon>Candidatus Desulfofervidales</taxon>
        <taxon>Candidatus Desulfofervidaceae</taxon>
        <taxon>Candidatus Desulfofervidus</taxon>
    </lineage>
</organism>
<comment type="subcellular location">
    <subcellularLocation>
        <location evidence="1 13">Cytoplasm</location>
    </subcellularLocation>
</comment>
<dbReference type="SUPFAM" id="SSF52540">
    <property type="entry name" value="P-loop containing nucleoside triphosphate hydrolases"/>
    <property type="match status" value="3"/>
</dbReference>
<dbReference type="GO" id="GO:0006355">
    <property type="term" value="P:regulation of DNA-templated transcription"/>
    <property type="evidence" value="ECO:0007669"/>
    <property type="project" value="UniProtKB-UniRule"/>
</dbReference>
<dbReference type="NCBIfam" id="TIGR00580">
    <property type="entry name" value="mfd"/>
    <property type="match status" value="1"/>
</dbReference>
<comment type="caution">
    <text evidence="16">The sequence shown here is derived from an EMBL/GenBank/DDBJ whole genome shotgun (WGS) entry which is preliminary data.</text>
</comment>
<dbReference type="InterPro" id="IPR036101">
    <property type="entry name" value="CarD-like/TRCF_RID_sf"/>
</dbReference>
<keyword evidence="5 13" id="KW-0378">Hydrolase</keyword>
<dbReference type="SMART" id="SM00487">
    <property type="entry name" value="DEXDc"/>
    <property type="match status" value="1"/>
</dbReference>
<dbReference type="PROSITE" id="PS51194">
    <property type="entry name" value="HELICASE_CTER"/>
    <property type="match status" value="1"/>
</dbReference>
<evidence type="ECO:0000256" key="5">
    <source>
        <dbReference type="ARBA" id="ARBA00022801"/>
    </source>
</evidence>
<dbReference type="Pfam" id="PF17757">
    <property type="entry name" value="UvrB_inter"/>
    <property type="match status" value="1"/>
</dbReference>
<evidence type="ECO:0000256" key="7">
    <source>
        <dbReference type="ARBA" id="ARBA00022840"/>
    </source>
</evidence>
<dbReference type="InterPro" id="IPR041471">
    <property type="entry name" value="UvrB_inter"/>
</dbReference>
<keyword evidence="4 13" id="KW-0227">DNA damage</keyword>
<dbReference type="PROSITE" id="PS51192">
    <property type="entry name" value="HELICASE_ATP_BIND_1"/>
    <property type="match status" value="1"/>
</dbReference>
<dbReference type="EC" id="3.6.4.-" evidence="13"/>
<evidence type="ECO:0000256" key="9">
    <source>
        <dbReference type="ARBA" id="ARBA00023204"/>
    </source>
</evidence>
<dbReference type="InterPro" id="IPR003711">
    <property type="entry name" value="CarD-like/TRCF_RID"/>
</dbReference>
<dbReference type="AlphaFoldDB" id="A0A7V0NF14"/>
<keyword evidence="6" id="KW-0347">Helicase</keyword>
<dbReference type="GO" id="GO:0005524">
    <property type="term" value="F:ATP binding"/>
    <property type="evidence" value="ECO:0007669"/>
    <property type="project" value="UniProtKB-UniRule"/>
</dbReference>
<evidence type="ECO:0000256" key="4">
    <source>
        <dbReference type="ARBA" id="ARBA00022763"/>
    </source>
</evidence>
<dbReference type="SMART" id="SM00490">
    <property type="entry name" value="HELICc"/>
    <property type="match status" value="1"/>
</dbReference>
<dbReference type="SMART" id="SM00982">
    <property type="entry name" value="TRCF"/>
    <property type="match status" value="1"/>
</dbReference>
<evidence type="ECO:0000256" key="3">
    <source>
        <dbReference type="ARBA" id="ARBA00022741"/>
    </source>
</evidence>
<dbReference type="Pfam" id="PF00271">
    <property type="entry name" value="Helicase_C"/>
    <property type="match status" value="1"/>
</dbReference>
<comment type="similarity">
    <text evidence="11 13">In the C-terminal section; belongs to the helicase family. RecG subfamily.</text>
</comment>
<dbReference type="CDD" id="cd17991">
    <property type="entry name" value="DEXHc_TRCF"/>
    <property type="match status" value="1"/>
</dbReference>
<evidence type="ECO:0000256" key="2">
    <source>
        <dbReference type="ARBA" id="ARBA00022490"/>
    </source>
</evidence>
<gene>
    <name evidence="13 16" type="primary">mfd</name>
    <name evidence="16" type="ORF">ENF30_03320</name>
</gene>
<accession>A0A7V0NF14</accession>
<keyword evidence="8 13" id="KW-0238">DNA-binding</keyword>
<sequence length="1141" mass="131635">MNKMELLFDYLSKESKVYLLGLEGNALAFILSKIRQGLKQPLLIVVPEIKIAERINEALNFFISSENIISPLEQRVFLLPEETSLPFTGVSPRPEVLAKQFFSLFGLLNVKNPVVITTPKMLMSSFIPISAFKKKTQIYGKHEELKRQNFIKFLQSLGYERQNLVETMGEFSIRGDIIDIFCPLYPLPLRLEFFGDILESIRLFNPITQRSEYHLEEFILIPANPIPHLENAFEEAKKYIVKLSLSNKAVLSLLDIPIHQPGIEDYFLLFYEKTDTLFDYLPKNTIICLVEKELIEKKIKEFEEKIKTHIDELQQEKMPYLPFESIFLTLEAIRERIKFKKQIFVSSLPILKKNIPIVKFESRIPFSHIPPKDKHIYLRNYLSHWAKEGYIIGIIASNKFNKRQITGVMEDWGMPYFLEKPPFKLKQGIAIYTAKLAEGFELFEEKIVILGEKDWQIRGEVSKKRLEKEYIPISHFEDLKQGDLIVHVDHGIGRYLGLKTISSGGISGEFLVIEYQGGDKLYLPIDRLHLIHKYRGIEDKTPHLDRLGGRTWSRTKKQVQRAIERVAKELLELYAKRLTQPGYAFSPPDELFYQLDASFPYDETPDQKKAIDEVIGDMMSARPMERLICGDVGFGKTEVAIRAAFKAVIDGKQVAMLVPTTILAEQHYLTFKQRLANFPVCIRCLNRFRTRKEQKKILEELKKGKIDIIIGTHRLLQKDVVFKDLGLLIIDEEHRFGVKQKEYLKTLKANVDVLILSATPIPRTLYLSLLGIRDLSLIETPPPGRKAVITYLAKFNPALIKDAILREVERGGQVFFVHPRVKGLLGLVRFLKRILPHVQVGMAHGQMPEKALETEMLKFLKKETDVLICTNIIESGLDIPNVNTIIINRADLFGLSQLYHLRGRVGRSSVQAYAYLLVPGEKIITKEAQRRLRALLTYTELSSGYKLALYDLKLRGAGHILGTAQSGHIAAVGYEMYLKLLQKAVKTLKGEPILEEIEPELKLPVMAYIPQTYISDENQRVVFYRRLSQIKDKEELEELKMEMIDRYGKLPHVVKNLFRILYLKIFCRQLRIKRLYAKNGQLKITFDKNIPLSSEDMIKFLTQRPSYHLTPQAELEVPLKQVDVLEKAEKVLKTLKEIAHV</sequence>
<comment type="function">
    <text evidence="13">Couples transcription and DNA repair by recognizing RNA polymerase (RNAP) stalled at DNA lesions. Mediates ATP-dependent release of RNAP and its truncated transcript from the DNA, and recruitment of nucleotide excision repair machinery to the damaged site.</text>
</comment>
<reference evidence="16" key="1">
    <citation type="journal article" date="2020" name="mSystems">
        <title>Genome- and Community-Level Interaction Insights into Carbon Utilization and Element Cycling Functions of Hydrothermarchaeota in Hydrothermal Sediment.</title>
        <authorList>
            <person name="Zhou Z."/>
            <person name="Liu Y."/>
            <person name="Xu W."/>
            <person name="Pan J."/>
            <person name="Luo Z.H."/>
            <person name="Li M."/>
        </authorList>
    </citation>
    <scope>NUCLEOTIDE SEQUENCE [LARGE SCALE GENOMIC DNA]</scope>
    <source>
        <strain evidence="16">HyVt-113</strain>
    </source>
</reference>
<dbReference type="PANTHER" id="PTHR47964:SF1">
    <property type="entry name" value="ATP-DEPENDENT DNA HELICASE HOMOLOG RECG, CHLOROPLASTIC"/>
    <property type="match status" value="1"/>
</dbReference>
<keyword evidence="7 13" id="KW-0067">ATP-binding</keyword>
<dbReference type="Pfam" id="PF02559">
    <property type="entry name" value="CarD_TRCF_RID"/>
    <property type="match status" value="1"/>
</dbReference>
<keyword evidence="2 13" id="KW-0963">Cytoplasm</keyword>
<dbReference type="FunFam" id="3.40.50.300:FF:000546">
    <property type="entry name" value="Transcription-repair-coupling factor"/>
    <property type="match status" value="1"/>
</dbReference>
<dbReference type="InterPro" id="IPR011545">
    <property type="entry name" value="DEAD/DEAH_box_helicase_dom"/>
</dbReference>
<dbReference type="GO" id="GO:0005737">
    <property type="term" value="C:cytoplasm"/>
    <property type="evidence" value="ECO:0007669"/>
    <property type="project" value="UniProtKB-SubCell"/>
</dbReference>
<evidence type="ECO:0000256" key="10">
    <source>
        <dbReference type="ARBA" id="ARBA00061104"/>
    </source>
</evidence>
<proteinExistence type="inferred from homology"/>
<evidence type="ECO:0000256" key="6">
    <source>
        <dbReference type="ARBA" id="ARBA00022806"/>
    </source>
</evidence>
<evidence type="ECO:0000256" key="13">
    <source>
        <dbReference type="HAMAP-Rule" id="MF_00969"/>
    </source>
</evidence>
<dbReference type="Gene3D" id="3.40.50.300">
    <property type="entry name" value="P-loop containing nucleotide triphosphate hydrolases"/>
    <property type="match status" value="2"/>
</dbReference>
<dbReference type="Proteomes" id="UP000885706">
    <property type="component" value="Unassembled WGS sequence"/>
</dbReference>
<feature type="domain" description="Helicase C-terminal" evidence="15">
    <location>
        <begin position="799"/>
        <end position="953"/>
    </location>
</feature>
<dbReference type="Gene3D" id="2.40.10.170">
    <property type="match status" value="1"/>
</dbReference>
<dbReference type="InterPro" id="IPR037235">
    <property type="entry name" value="TRCF-like_C_D7"/>
</dbReference>
<dbReference type="InterPro" id="IPR027417">
    <property type="entry name" value="P-loop_NTPase"/>
</dbReference>
<evidence type="ECO:0000256" key="12">
    <source>
        <dbReference type="ARBA" id="ARBA00070128"/>
    </source>
</evidence>
<dbReference type="PANTHER" id="PTHR47964">
    <property type="entry name" value="ATP-DEPENDENT DNA HELICASE HOMOLOG RECG, CHLOROPLASTIC"/>
    <property type="match status" value="1"/>
</dbReference>
<dbReference type="InterPro" id="IPR047112">
    <property type="entry name" value="RecG/Mfd"/>
</dbReference>
<dbReference type="EMBL" id="DQWQ01000149">
    <property type="protein sequence ID" value="HDD35813.1"/>
    <property type="molecule type" value="Genomic_DNA"/>
</dbReference>
<dbReference type="GO" id="GO:0003684">
    <property type="term" value="F:damaged DNA binding"/>
    <property type="evidence" value="ECO:0007669"/>
    <property type="project" value="InterPro"/>
</dbReference>
<dbReference type="SUPFAM" id="SSF141259">
    <property type="entry name" value="CarD-like"/>
    <property type="match status" value="1"/>
</dbReference>
<dbReference type="SUPFAM" id="SSF143517">
    <property type="entry name" value="TRCF domain-like"/>
    <property type="match status" value="1"/>
</dbReference>
<keyword evidence="3 13" id="KW-0547">Nucleotide-binding</keyword>
<feature type="domain" description="Helicase ATP-binding" evidence="14">
    <location>
        <begin position="617"/>
        <end position="778"/>
    </location>
</feature>
<dbReference type="GO" id="GO:0016787">
    <property type="term" value="F:hydrolase activity"/>
    <property type="evidence" value="ECO:0007669"/>
    <property type="project" value="UniProtKB-KW"/>
</dbReference>
<evidence type="ECO:0000256" key="8">
    <source>
        <dbReference type="ARBA" id="ARBA00023125"/>
    </source>
</evidence>
<evidence type="ECO:0000256" key="11">
    <source>
        <dbReference type="ARBA" id="ARBA00061399"/>
    </source>
</evidence>
<dbReference type="InterPro" id="IPR001650">
    <property type="entry name" value="Helicase_C-like"/>
</dbReference>
<dbReference type="GO" id="GO:0000716">
    <property type="term" value="P:transcription-coupled nucleotide-excision repair, DNA damage recognition"/>
    <property type="evidence" value="ECO:0007669"/>
    <property type="project" value="UniProtKB-UniRule"/>
</dbReference>
<keyword evidence="9 13" id="KW-0234">DNA repair</keyword>
<dbReference type="InterPro" id="IPR004576">
    <property type="entry name" value="Mfd"/>
</dbReference>
<evidence type="ECO:0000313" key="16">
    <source>
        <dbReference type="EMBL" id="HDD35813.1"/>
    </source>
</evidence>
<name>A0A7V0NF14_DESA2</name>
<evidence type="ECO:0000256" key="1">
    <source>
        <dbReference type="ARBA" id="ARBA00004496"/>
    </source>
</evidence>
<evidence type="ECO:0000259" key="15">
    <source>
        <dbReference type="PROSITE" id="PS51194"/>
    </source>
</evidence>
<dbReference type="GO" id="GO:0003678">
    <property type="term" value="F:DNA helicase activity"/>
    <property type="evidence" value="ECO:0007669"/>
    <property type="project" value="TreeGrafter"/>
</dbReference>
<dbReference type="Gene3D" id="3.30.2060.10">
    <property type="entry name" value="Penicillin-binding protein 1b domain"/>
    <property type="match status" value="1"/>
</dbReference>
<protein>
    <recommendedName>
        <fullName evidence="12 13">Transcription-repair-coupling factor</fullName>
        <shortName evidence="13">TRCF</shortName>
        <ecNumber evidence="13">3.6.4.-</ecNumber>
    </recommendedName>
</protein>
<dbReference type="Gene3D" id="3.90.1150.50">
    <property type="entry name" value="Transcription-repair-coupling factor, D7 domain"/>
    <property type="match status" value="1"/>
</dbReference>